<dbReference type="OrthoDB" id="3682664at2759"/>
<reference evidence="3" key="1">
    <citation type="journal article" date="2020" name="Stud. Mycol.">
        <title>101 Dothideomycetes genomes: A test case for predicting lifestyles and emergence of pathogens.</title>
        <authorList>
            <person name="Haridas S."/>
            <person name="Albert R."/>
            <person name="Binder M."/>
            <person name="Bloem J."/>
            <person name="LaButti K."/>
            <person name="Salamov A."/>
            <person name="Andreopoulos B."/>
            <person name="Baker S."/>
            <person name="Barry K."/>
            <person name="Bills G."/>
            <person name="Bluhm B."/>
            <person name="Cannon C."/>
            <person name="Castanera R."/>
            <person name="Culley D."/>
            <person name="Daum C."/>
            <person name="Ezra D."/>
            <person name="Gonzalez J."/>
            <person name="Henrissat B."/>
            <person name="Kuo A."/>
            <person name="Liang C."/>
            <person name="Lipzen A."/>
            <person name="Lutzoni F."/>
            <person name="Magnuson J."/>
            <person name="Mondo S."/>
            <person name="Nolan M."/>
            <person name="Ohm R."/>
            <person name="Pangilinan J."/>
            <person name="Park H.-J."/>
            <person name="Ramirez L."/>
            <person name="Alfaro M."/>
            <person name="Sun H."/>
            <person name="Tritt A."/>
            <person name="Yoshinaga Y."/>
            <person name="Zwiers L.-H."/>
            <person name="Turgeon B."/>
            <person name="Goodwin S."/>
            <person name="Spatafora J."/>
            <person name="Crous P."/>
            <person name="Grigoriev I."/>
        </authorList>
    </citation>
    <scope>NUCLEOTIDE SEQUENCE [LARGE SCALE GENOMIC DNA]</scope>
    <source>
        <strain evidence="3">CBS 304.66</strain>
    </source>
</reference>
<feature type="transmembrane region" description="Helical" evidence="1">
    <location>
        <begin position="74"/>
        <end position="95"/>
    </location>
</feature>
<organism evidence="2 3">
    <name type="scientific">Lojkania enalia</name>
    <dbReference type="NCBI Taxonomy" id="147567"/>
    <lineage>
        <taxon>Eukaryota</taxon>
        <taxon>Fungi</taxon>
        <taxon>Dikarya</taxon>
        <taxon>Ascomycota</taxon>
        <taxon>Pezizomycotina</taxon>
        <taxon>Dothideomycetes</taxon>
        <taxon>Pleosporomycetidae</taxon>
        <taxon>Pleosporales</taxon>
        <taxon>Pleosporales incertae sedis</taxon>
        <taxon>Lojkania</taxon>
    </lineage>
</organism>
<keyword evidence="1" id="KW-0472">Membrane</keyword>
<name>A0A9P4N139_9PLEO</name>
<dbReference type="Proteomes" id="UP000800093">
    <property type="component" value="Unassembled WGS sequence"/>
</dbReference>
<proteinExistence type="predicted"/>
<sequence length="132" mass="14616">MEPTPGRVMVSGFLEPFLKQRHLTAVALTCVLFRLLRFFSNSLIHPRPINYRVTARIIDNPNSSLVFFECITRLVSILYLMLFQAVSFGALLAVAQSRAVISNNCNGTVHLWAIPQAPGHAFNLALAPGSSY</sequence>
<dbReference type="AlphaFoldDB" id="A0A9P4N139"/>
<gene>
    <name evidence="2" type="ORF">CC78DRAFT_328291</name>
</gene>
<dbReference type="EMBL" id="ML986646">
    <property type="protein sequence ID" value="KAF2261972.1"/>
    <property type="molecule type" value="Genomic_DNA"/>
</dbReference>
<keyword evidence="1" id="KW-0812">Transmembrane</keyword>
<keyword evidence="3" id="KW-1185">Reference proteome</keyword>
<keyword evidence="1" id="KW-1133">Transmembrane helix</keyword>
<protein>
    <submittedName>
        <fullName evidence="2">Uncharacterized protein</fullName>
    </submittedName>
</protein>
<evidence type="ECO:0000313" key="3">
    <source>
        <dbReference type="Proteomes" id="UP000800093"/>
    </source>
</evidence>
<evidence type="ECO:0000313" key="2">
    <source>
        <dbReference type="EMBL" id="KAF2261972.1"/>
    </source>
</evidence>
<accession>A0A9P4N139</accession>
<comment type="caution">
    <text evidence="2">The sequence shown here is derived from an EMBL/GenBank/DDBJ whole genome shotgun (WGS) entry which is preliminary data.</text>
</comment>
<evidence type="ECO:0000256" key="1">
    <source>
        <dbReference type="SAM" id="Phobius"/>
    </source>
</evidence>